<sequence>MILLIKRRSGSAVLATRFSSSFSSLKFFCNLAMCVTTSSLLSFSLRKNCSMRRSSRCPELCSYTDSSFSQILLALSHVAVSSTLASSILPTRTS</sequence>
<accession>A0AAV2BJC6</accession>
<gene>
    <name evidence="1" type="ORF">LARSCL_LOCUS19566</name>
</gene>
<keyword evidence="2" id="KW-1185">Reference proteome</keyword>
<dbReference type="EMBL" id="CAXIEN010000385">
    <property type="protein sequence ID" value="CAL1295970.1"/>
    <property type="molecule type" value="Genomic_DNA"/>
</dbReference>
<dbReference type="AlphaFoldDB" id="A0AAV2BJC6"/>
<organism evidence="1 2">
    <name type="scientific">Larinioides sclopetarius</name>
    <dbReference type="NCBI Taxonomy" id="280406"/>
    <lineage>
        <taxon>Eukaryota</taxon>
        <taxon>Metazoa</taxon>
        <taxon>Ecdysozoa</taxon>
        <taxon>Arthropoda</taxon>
        <taxon>Chelicerata</taxon>
        <taxon>Arachnida</taxon>
        <taxon>Araneae</taxon>
        <taxon>Araneomorphae</taxon>
        <taxon>Entelegynae</taxon>
        <taxon>Araneoidea</taxon>
        <taxon>Araneidae</taxon>
        <taxon>Larinioides</taxon>
    </lineage>
</organism>
<name>A0AAV2BJC6_9ARAC</name>
<evidence type="ECO:0000313" key="1">
    <source>
        <dbReference type="EMBL" id="CAL1295970.1"/>
    </source>
</evidence>
<proteinExistence type="predicted"/>
<protein>
    <recommendedName>
        <fullName evidence="3">Secreted protein</fullName>
    </recommendedName>
</protein>
<comment type="caution">
    <text evidence="1">The sequence shown here is derived from an EMBL/GenBank/DDBJ whole genome shotgun (WGS) entry which is preliminary data.</text>
</comment>
<reference evidence="1 2" key="1">
    <citation type="submission" date="2024-04" db="EMBL/GenBank/DDBJ databases">
        <authorList>
            <person name="Rising A."/>
            <person name="Reimegard J."/>
            <person name="Sonavane S."/>
            <person name="Akerstrom W."/>
            <person name="Nylinder S."/>
            <person name="Hedman E."/>
            <person name="Kallberg Y."/>
        </authorList>
    </citation>
    <scope>NUCLEOTIDE SEQUENCE [LARGE SCALE GENOMIC DNA]</scope>
</reference>
<dbReference type="Proteomes" id="UP001497382">
    <property type="component" value="Unassembled WGS sequence"/>
</dbReference>
<evidence type="ECO:0008006" key="3">
    <source>
        <dbReference type="Google" id="ProtNLM"/>
    </source>
</evidence>
<evidence type="ECO:0000313" key="2">
    <source>
        <dbReference type="Proteomes" id="UP001497382"/>
    </source>
</evidence>